<name>A0ABD1AUK6_CARAN</name>
<comment type="caution">
    <text evidence="2">The sequence shown here is derived from an EMBL/GenBank/DDBJ whole genome shotgun (WGS) entry which is preliminary data.</text>
</comment>
<evidence type="ECO:0000256" key="1">
    <source>
        <dbReference type="SAM" id="SignalP"/>
    </source>
</evidence>
<protein>
    <submittedName>
        <fullName evidence="2">Glutamate receptor 2.1</fullName>
    </submittedName>
</protein>
<keyword evidence="2" id="KW-0675">Receptor</keyword>
<dbReference type="EMBL" id="JBANAX010000394">
    <property type="protein sequence ID" value="KAL1210417.1"/>
    <property type="molecule type" value="Genomic_DNA"/>
</dbReference>
<accession>A0ABD1AUK6</accession>
<reference evidence="2 3" key="1">
    <citation type="submission" date="2024-04" db="EMBL/GenBank/DDBJ databases">
        <title>Genome assembly C_amara_ONT_v2.</title>
        <authorList>
            <person name="Yant L."/>
            <person name="Moore C."/>
            <person name="Slenker M."/>
        </authorList>
    </citation>
    <scope>NUCLEOTIDE SEQUENCE [LARGE SCALE GENOMIC DNA]</scope>
    <source>
        <tissue evidence="2">Leaf</tissue>
    </source>
</reference>
<dbReference type="Proteomes" id="UP001558713">
    <property type="component" value="Unassembled WGS sequence"/>
</dbReference>
<proteinExistence type="predicted"/>
<evidence type="ECO:0000313" key="2">
    <source>
        <dbReference type="EMBL" id="KAL1210417.1"/>
    </source>
</evidence>
<sequence>MKREINLVLSLLFFVIVFLMQVGEAQNRPTDVNLGIVNDIGMAYSNMTLLLDSSLSSAIKAYRSLESDGHNHSMPPETDRSPIRLLLAAETSIKSCAENIS</sequence>
<evidence type="ECO:0000313" key="3">
    <source>
        <dbReference type="Proteomes" id="UP001558713"/>
    </source>
</evidence>
<gene>
    <name evidence="2" type="ORF">V5N11_006747</name>
</gene>
<dbReference type="AlphaFoldDB" id="A0ABD1AUK6"/>
<feature type="signal peptide" evidence="1">
    <location>
        <begin position="1"/>
        <end position="25"/>
    </location>
</feature>
<keyword evidence="1" id="KW-0732">Signal</keyword>
<feature type="chain" id="PRO_5044888887" evidence="1">
    <location>
        <begin position="26"/>
        <end position="101"/>
    </location>
</feature>
<organism evidence="2 3">
    <name type="scientific">Cardamine amara subsp. amara</name>
    <dbReference type="NCBI Taxonomy" id="228776"/>
    <lineage>
        <taxon>Eukaryota</taxon>
        <taxon>Viridiplantae</taxon>
        <taxon>Streptophyta</taxon>
        <taxon>Embryophyta</taxon>
        <taxon>Tracheophyta</taxon>
        <taxon>Spermatophyta</taxon>
        <taxon>Magnoliopsida</taxon>
        <taxon>eudicotyledons</taxon>
        <taxon>Gunneridae</taxon>
        <taxon>Pentapetalae</taxon>
        <taxon>rosids</taxon>
        <taxon>malvids</taxon>
        <taxon>Brassicales</taxon>
        <taxon>Brassicaceae</taxon>
        <taxon>Cardamineae</taxon>
        <taxon>Cardamine</taxon>
    </lineage>
</organism>
<keyword evidence="3" id="KW-1185">Reference proteome</keyword>